<dbReference type="SUPFAM" id="SSF159594">
    <property type="entry name" value="XCC0632-like"/>
    <property type="match status" value="1"/>
</dbReference>
<dbReference type="OrthoDB" id="7858211at2"/>
<proteinExistence type="predicted"/>
<accession>A0A1H7CZP2</accession>
<protein>
    <recommendedName>
        <fullName evidence="2">ABC-type transport auxiliary lipoprotein component domain-containing protein</fullName>
    </recommendedName>
</protein>
<dbReference type="RefSeq" id="WP_092369099.1">
    <property type="nucleotide sequence ID" value="NZ_BMGV01000009.1"/>
</dbReference>
<sequence length="186" mass="19560">MSFLRALVPLLVLLAACADNSARFQLDPPASAAQRQARVSTVEVRDVSLPSYAAAQEIVSQQPDGALRDVPDSLWADDPVRGVTLALALALDDRSSATVAAEPWPLADPAQVRVDVRVERMLAAADGTFALAGQMALASPDGVLRERLERFDIRVPLTGTDPAAIADAGGRAISALADRIAQALAR</sequence>
<evidence type="ECO:0000259" key="2">
    <source>
        <dbReference type="Pfam" id="PF03886"/>
    </source>
</evidence>
<gene>
    <name evidence="3" type="ORF">SAMN05444007_109104</name>
</gene>
<organism evidence="3 4">
    <name type="scientific">Cribrihabitans marinus</name>
    <dbReference type="NCBI Taxonomy" id="1227549"/>
    <lineage>
        <taxon>Bacteria</taxon>
        <taxon>Pseudomonadati</taxon>
        <taxon>Pseudomonadota</taxon>
        <taxon>Alphaproteobacteria</taxon>
        <taxon>Rhodobacterales</taxon>
        <taxon>Paracoccaceae</taxon>
        <taxon>Cribrihabitans</taxon>
    </lineage>
</organism>
<feature type="chain" id="PRO_5011748821" description="ABC-type transport auxiliary lipoprotein component domain-containing protein" evidence="1">
    <location>
        <begin position="22"/>
        <end position="186"/>
    </location>
</feature>
<feature type="domain" description="ABC-type transport auxiliary lipoprotein component" evidence="2">
    <location>
        <begin position="24"/>
        <end position="181"/>
    </location>
</feature>
<dbReference type="Gene3D" id="3.40.50.10610">
    <property type="entry name" value="ABC-type transport auxiliary lipoprotein component"/>
    <property type="match status" value="1"/>
</dbReference>
<dbReference type="EMBL" id="FNYD01000009">
    <property type="protein sequence ID" value="SEJ95138.1"/>
    <property type="molecule type" value="Genomic_DNA"/>
</dbReference>
<dbReference type="AlphaFoldDB" id="A0A1H7CZP2"/>
<name>A0A1H7CZP2_9RHOB</name>
<dbReference type="STRING" id="1227549.SAMN05444007_109104"/>
<evidence type="ECO:0000313" key="4">
    <source>
        <dbReference type="Proteomes" id="UP000199379"/>
    </source>
</evidence>
<reference evidence="3 4" key="1">
    <citation type="submission" date="2016-10" db="EMBL/GenBank/DDBJ databases">
        <authorList>
            <person name="de Groot N.N."/>
        </authorList>
    </citation>
    <scope>NUCLEOTIDE SEQUENCE [LARGE SCALE GENOMIC DNA]</scope>
    <source>
        <strain evidence="3 4">DSM 29340</strain>
    </source>
</reference>
<dbReference type="PROSITE" id="PS51257">
    <property type="entry name" value="PROKAR_LIPOPROTEIN"/>
    <property type="match status" value="1"/>
</dbReference>
<dbReference type="Pfam" id="PF03886">
    <property type="entry name" value="ABC_trans_aux"/>
    <property type="match status" value="1"/>
</dbReference>
<feature type="signal peptide" evidence="1">
    <location>
        <begin position="1"/>
        <end position="21"/>
    </location>
</feature>
<dbReference type="InterPro" id="IPR005586">
    <property type="entry name" value="ABC_trans_aux"/>
</dbReference>
<keyword evidence="1" id="KW-0732">Signal</keyword>
<evidence type="ECO:0000313" key="3">
    <source>
        <dbReference type="EMBL" id="SEJ95138.1"/>
    </source>
</evidence>
<keyword evidence="4" id="KW-1185">Reference proteome</keyword>
<evidence type="ECO:0000256" key="1">
    <source>
        <dbReference type="SAM" id="SignalP"/>
    </source>
</evidence>
<dbReference type="Proteomes" id="UP000199379">
    <property type="component" value="Unassembled WGS sequence"/>
</dbReference>